<keyword evidence="3" id="KW-1185">Reference proteome</keyword>
<dbReference type="InterPro" id="IPR052907">
    <property type="entry name" value="Beta-lactamase/esterase"/>
</dbReference>
<comment type="caution">
    <text evidence="2">The sequence shown here is derived from an EMBL/GenBank/DDBJ whole genome shotgun (WGS) entry which is preliminary data.</text>
</comment>
<dbReference type="Proteomes" id="UP001497497">
    <property type="component" value="Unassembled WGS sequence"/>
</dbReference>
<protein>
    <recommendedName>
        <fullName evidence="1">Beta-lactamase-related domain-containing protein</fullName>
    </recommendedName>
</protein>
<dbReference type="EMBL" id="CAXITT010000375">
    <property type="protein sequence ID" value="CAL1540224.1"/>
    <property type="molecule type" value="Genomic_DNA"/>
</dbReference>
<evidence type="ECO:0000313" key="2">
    <source>
        <dbReference type="EMBL" id="CAL1540224.1"/>
    </source>
</evidence>
<evidence type="ECO:0000259" key="1">
    <source>
        <dbReference type="Pfam" id="PF00144"/>
    </source>
</evidence>
<dbReference type="Gene3D" id="3.40.710.10">
    <property type="entry name" value="DD-peptidase/beta-lactamase superfamily"/>
    <property type="match status" value="1"/>
</dbReference>
<dbReference type="PANTHER" id="PTHR43319">
    <property type="entry name" value="BETA-LACTAMASE-RELATED"/>
    <property type="match status" value="1"/>
</dbReference>
<dbReference type="InterPro" id="IPR012338">
    <property type="entry name" value="Beta-lactam/transpept-like"/>
</dbReference>
<dbReference type="PANTHER" id="PTHR43319:SF3">
    <property type="entry name" value="BETA-LACTAMASE-RELATED DOMAIN-CONTAINING PROTEIN"/>
    <property type="match status" value="1"/>
</dbReference>
<organism evidence="2 3">
    <name type="scientific">Lymnaea stagnalis</name>
    <name type="common">Great pond snail</name>
    <name type="synonym">Helix stagnalis</name>
    <dbReference type="NCBI Taxonomy" id="6523"/>
    <lineage>
        <taxon>Eukaryota</taxon>
        <taxon>Metazoa</taxon>
        <taxon>Spiralia</taxon>
        <taxon>Lophotrochozoa</taxon>
        <taxon>Mollusca</taxon>
        <taxon>Gastropoda</taxon>
        <taxon>Heterobranchia</taxon>
        <taxon>Euthyneura</taxon>
        <taxon>Panpulmonata</taxon>
        <taxon>Hygrophila</taxon>
        <taxon>Lymnaeoidea</taxon>
        <taxon>Lymnaeidae</taxon>
        <taxon>Lymnaea</taxon>
    </lineage>
</organism>
<gene>
    <name evidence="2" type="ORF">GSLYS_00013916001</name>
</gene>
<feature type="domain" description="Beta-lactamase-related" evidence="1">
    <location>
        <begin position="33"/>
        <end position="371"/>
    </location>
</feature>
<proteinExistence type="predicted"/>
<dbReference type="AlphaFoldDB" id="A0AAV2I0T3"/>
<dbReference type="Pfam" id="PF00144">
    <property type="entry name" value="Beta-lactamase"/>
    <property type="match status" value="1"/>
</dbReference>
<sequence>MPPKIRPIPLPTGYLAQGFEQVLDIYTEQFSKGVERGSSFAAYYKGQPVVNLWGGLADEQLHRPWKEETVGFFFSTTKLIASVTVAHLVERDLLRYEDKIAKYWPEFSQNGKDNITLEMLMSYKAGLAAFSENFELKWMRENPKKLSDLLAKQAPLTEPGESVAYSPHIVGLYLSEIVKRVDQKGRSLAEYFKEEIGRPFGIDFYIGLPKHLQYRAARLEPKTVAKEDLMKMMETFKGDISLYRLAFSQPKDFLSTRSMNGPDFMCLPNPSSHGVGSALGVAKLAGILANGGKHEGKTLLLPESIARLQEPMSHGIDLTTGGSNINGRGTWLIPVVEGQKMWCMFGHAGFGDQCGAADPHYKVGWAYTTNYIDQTVAYTNVNKWRALLDVLFQCIHKLEGIDVERRLLFSYTEVEKERRSLTQTSKL</sequence>
<reference evidence="2 3" key="1">
    <citation type="submission" date="2024-04" db="EMBL/GenBank/DDBJ databases">
        <authorList>
            <consortium name="Genoscope - CEA"/>
            <person name="William W."/>
        </authorList>
    </citation>
    <scope>NUCLEOTIDE SEQUENCE [LARGE SCALE GENOMIC DNA]</scope>
</reference>
<evidence type="ECO:0000313" key="3">
    <source>
        <dbReference type="Proteomes" id="UP001497497"/>
    </source>
</evidence>
<accession>A0AAV2I0T3</accession>
<dbReference type="SUPFAM" id="SSF56601">
    <property type="entry name" value="beta-lactamase/transpeptidase-like"/>
    <property type="match status" value="1"/>
</dbReference>
<name>A0AAV2I0T3_LYMST</name>
<dbReference type="InterPro" id="IPR001466">
    <property type="entry name" value="Beta-lactam-related"/>
</dbReference>